<dbReference type="SUPFAM" id="SSF103473">
    <property type="entry name" value="MFS general substrate transporter"/>
    <property type="match status" value="1"/>
</dbReference>
<feature type="transmembrane region" description="Helical" evidence="9">
    <location>
        <begin position="97"/>
        <end position="117"/>
    </location>
</feature>
<evidence type="ECO:0000256" key="5">
    <source>
        <dbReference type="ARBA" id="ARBA00022970"/>
    </source>
</evidence>
<keyword evidence="4 9" id="KW-0812">Transmembrane</keyword>
<name>A0A813IAL3_POLGL</name>
<feature type="region of interest" description="Disordered" evidence="8">
    <location>
        <begin position="528"/>
        <end position="556"/>
    </location>
</feature>
<dbReference type="AlphaFoldDB" id="A0A813IAL3"/>
<feature type="transmembrane region" description="Helical" evidence="9">
    <location>
        <begin position="162"/>
        <end position="182"/>
    </location>
</feature>
<protein>
    <recommendedName>
        <fullName evidence="12">Major facilitator superfamily (MFS) profile domain-containing protein</fullName>
    </recommendedName>
</protein>
<gene>
    <name evidence="10" type="ORF">PGLA2088_LOCUS5979</name>
</gene>
<evidence type="ECO:0000256" key="6">
    <source>
        <dbReference type="ARBA" id="ARBA00022989"/>
    </source>
</evidence>
<feature type="transmembrane region" description="Helical" evidence="9">
    <location>
        <begin position="324"/>
        <end position="343"/>
    </location>
</feature>
<sequence length="681" mass="74339">MEEGDKVSQEKATSTPWGRFIILWFCCTLASGILPGQALFIELFAKAGVFSSVCSAGDSTCKDQYLSLTGVFQGGATLAYCFGPVIGLFFDQWGARAVGTAGAAVCAFGLLLVWVSVQGAALGQDANTSAVFGLGVIVCDFGSMLNSFAFIGLIWHFPGRQALVLTLSNATYQVSAFLPIALEFLMRLTGLSLAGTMLAYAGLVTVITYICWLIVPTQAEFFREAKRTLGMPLPRPPDRIRACHMLGRAWEVLRMNSWDHIASGLALAFGFAFPGFYASLAAPYGEALFGSKEAGNELATLYVSLNGFVGLVLAPFVGSLADRFGLLIFVLVLGLIQTVAVFTCGFPSWPAQAVCATALVLFSTLLTLFISRYLLLYSPPNRFGTVQGVYALVVMLASMPSTFGGLGLTAVLPEGPIAYQIPMWIFGSSGALALYAYAWYFMSHPPPDVPTLLPDDEAELARNFGCSSLEQVMYVTHIQTRKQLLKMLAATDPEVTYQLIRSIDTERMMEMMAKLDLEDIATMMETGGVGEEDEEEEEVGQQETAESRPLLENRQDSKNSINSYKAGLALALAPTGESERRIRLLGDRYAALVVAGDKDGLRAYLLQESVEDLWAVTLDMETRFTEAERKKTDKDFSKLIPGGEFAKLLRQRAELRNLLQKIMKRELDRKVAWMKGKKMAG</sequence>
<feature type="transmembrane region" description="Helical" evidence="9">
    <location>
        <begin position="349"/>
        <end position="376"/>
    </location>
</feature>
<feature type="compositionally biased region" description="Basic and acidic residues" evidence="8">
    <location>
        <begin position="545"/>
        <end position="556"/>
    </location>
</feature>
<evidence type="ECO:0000313" key="10">
    <source>
        <dbReference type="EMBL" id="CAE8647784.1"/>
    </source>
</evidence>
<proteinExistence type="inferred from homology"/>
<feature type="transmembrane region" description="Helical" evidence="9">
    <location>
        <begin position="299"/>
        <end position="317"/>
    </location>
</feature>
<feature type="transmembrane region" description="Helical" evidence="9">
    <location>
        <begin position="65"/>
        <end position="90"/>
    </location>
</feature>
<feature type="transmembrane region" description="Helical" evidence="9">
    <location>
        <begin position="129"/>
        <end position="155"/>
    </location>
</feature>
<feature type="transmembrane region" description="Helical" evidence="9">
    <location>
        <begin position="261"/>
        <end position="279"/>
    </location>
</feature>
<keyword evidence="5" id="KW-0029">Amino-acid transport</keyword>
<comment type="subcellular location">
    <subcellularLocation>
        <location evidence="1">Membrane</location>
        <topology evidence="1">Multi-pass membrane protein</topology>
    </subcellularLocation>
</comment>
<keyword evidence="7 9" id="KW-0472">Membrane</keyword>
<evidence type="ECO:0000256" key="9">
    <source>
        <dbReference type="SAM" id="Phobius"/>
    </source>
</evidence>
<comment type="similarity">
    <text evidence="2">Belongs to the SLC43A transporter (TC 2.A.1.44) family.</text>
</comment>
<evidence type="ECO:0000313" key="11">
    <source>
        <dbReference type="Proteomes" id="UP000626109"/>
    </source>
</evidence>
<feature type="transmembrane region" description="Helical" evidence="9">
    <location>
        <begin position="194"/>
        <end position="215"/>
    </location>
</feature>
<dbReference type="Gene3D" id="1.20.1250.20">
    <property type="entry name" value="MFS general substrate transporter like domains"/>
    <property type="match status" value="1"/>
</dbReference>
<dbReference type="CDD" id="cd06174">
    <property type="entry name" value="MFS"/>
    <property type="match status" value="1"/>
</dbReference>
<dbReference type="PANTHER" id="PTHR20772">
    <property type="entry name" value="PROTEIN FMP42"/>
    <property type="match status" value="1"/>
</dbReference>
<dbReference type="InterPro" id="IPR036259">
    <property type="entry name" value="MFS_trans_sf"/>
</dbReference>
<evidence type="ECO:0000256" key="4">
    <source>
        <dbReference type="ARBA" id="ARBA00022692"/>
    </source>
</evidence>
<dbReference type="InterPro" id="IPR052599">
    <property type="entry name" value="SLC43A_AATransporter"/>
</dbReference>
<reference evidence="10" key="1">
    <citation type="submission" date="2021-02" db="EMBL/GenBank/DDBJ databases">
        <authorList>
            <person name="Dougan E. K."/>
            <person name="Rhodes N."/>
            <person name="Thang M."/>
            <person name="Chan C."/>
        </authorList>
    </citation>
    <scope>NUCLEOTIDE SEQUENCE</scope>
</reference>
<evidence type="ECO:0000256" key="7">
    <source>
        <dbReference type="ARBA" id="ARBA00023136"/>
    </source>
</evidence>
<dbReference type="EMBL" id="CAJNNW010005862">
    <property type="protein sequence ID" value="CAE8647784.1"/>
    <property type="molecule type" value="Genomic_DNA"/>
</dbReference>
<feature type="compositionally biased region" description="Acidic residues" evidence="8">
    <location>
        <begin position="530"/>
        <end position="540"/>
    </location>
</feature>
<feature type="transmembrane region" description="Helical" evidence="9">
    <location>
        <begin position="388"/>
        <end position="411"/>
    </location>
</feature>
<dbReference type="GO" id="GO:0006865">
    <property type="term" value="P:amino acid transport"/>
    <property type="evidence" value="ECO:0007669"/>
    <property type="project" value="UniProtKB-KW"/>
</dbReference>
<feature type="transmembrane region" description="Helical" evidence="9">
    <location>
        <begin position="417"/>
        <end position="440"/>
    </location>
</feature>
<evidence type="ECO:0000256" key="2">
    <source>
        <dbReference type="ARBA" id="ARBA00006595"/>
    </source>
</evidence>
<evidence type="ECO:0000256" key="1">
    <source>
        <dbReference type="ARBA" id="ARBA00004141"/>
    </source>
</evidence>
<keyword evidence="6 9" id="KW-1133">Transmembrane helix</keyword>
<accession>A0A813IAL3</accession>
<organism evidence="10 11">
    <name type="scientific">Polarella glacialis</name>
    <name type="common">Dinoflagellate</name>
    <dbReference type="NCBI Taxonomy" id="89957"/>
    <lineage>
        <taxon>Eukaryota</taxon>
        <taxon>Sar</taxon>
        <taxon>Alveolata</taxon>
        <taxon>Dinophyceae</taxon>
        <taxon>Suessiales</taxon>
        <taxon>Suessiaceae</taxon>
        <taxon>Polarella</taxon>
    </lineage>
</organism>
<evidence type="ECO:0000256" key="8">
    <source>
        <dbReference type="SAM" id="MobiDB-lite"/>
    </source>
</evidence>
<dbReference type="Proteomes" id="UP000626109">
    <property type="component" value="Unassembled WGS sequence"/>
</dbReference>
<comment type="caution">
    <text evidence="10">The sequence shown here is derived from an EMBL/GenBank/DDBJ whole genome shotgun (WGS) entry which is preliminary data.</text>
</comment>
<feature type="transmembrane region" description="Helical" evidence="9">
    <location>
        <begin position="21"/>
        <end position="45"/>
    </location>
</feature>
<keyword evidence="3" id="KW-0813">Transport</keyword>
<dbReference type="PANTHER" id="PTHR20772:SF2">
    <property type="entry name" value="PROTEIN FMP42"/>
    <property type="match status" value="1"/>
</dbReference>
<evidence type="ECO:0008006" key="12">
    <source>
        <dbReference type="Google" id="ProtNLM"/>
    </source>
</evidence>
<evidence type="ECO:0000256" key="3">
    <source>
        <dbReference type="ARBA" id="ARBA00022448"/>
    </source>
</evidence>
<dbReference type="GO" id="GO:0016020">
    <property type="term" value="C:membrane"/>
    <property type="evidence" value="ECO:0007669"/>
    <property type="project" value="UniProtKB-SubCell"/>
</dbReference>